<dbReference type="SUPFAM" id="SSF46689">
    <property type="entry name" value="Homeodomain-like"/>
    <property type="match status" value="1"/>
</dbReference>
<dbReference type="GO" id="GO:0000978">
    <property type="term" value="F:RNA polymerase II cis-regulatory region sequence-specific DNA binding"/>
    <property type="evidence" value="ECO:0000318"/>
    <property type="project" value="GO_Central"/>
</dbReference>
<dbReference type="OrthoDB" id="1418529at2759"/>
<evidence type="ECO:0000259" key="7">
    <source>
        <dbReference type="PROSITE" id="PS50090"/>
    </source>
</evidence>
<dbReference type="FunFam" id="1.10.10.60:FF:000355">
    <property type="entry name" value="Transcription factor MYB124"/>
    <property type="match status" value="1"/>
</dbReference>
<dbReference type="InterPro" id="IPR050560">
    <property type="entry name" value="MYB_TF"/>
</dbReference>
<evidence type="ECO:0000256" key="1">
    <source>
        <dbReference type="ARBA" id="ARBA00004123"/>
    </source>
</evidence>
<dbReference type="Gramene" id="rna47364">
    <property type="protein sequence ID" value="RHN41081.1"/>
    <property type="gene ID" value="gene47364"/>
</dbReference>
<evidence type="ECO:0000313" key="11">
    <source>
        <dbReference type="EnsemblPlants" id="KEH19783"/>
    </source>
</evidence>
<dbReference type="PROSITE" id="PS51294">
    <property type="entry name" value="HTH_MYB"/>
    <property type="match status" value="2"/>
</dbReference>
<dbReference type="Proteomes" id="UP000265566">
    <property type="component" value="Chromosome 8"/>
</dbReference>
<feature type="domain" description="Myb-like" evidence="7">
    <location>
        <begin position="69"/>
        <end position="119"/>
    </location>
</feature>
<feature type="region of interest" description="Disordered" evidence="6">
    <location>
        <begin position="1"/>
        <end position="20"/>
    </location>
</feature>
<protein>
    <submittedName>
        <fullName evidence="9">Myb transcription factor</fullName>
    </submittedName>
    <submittedName>
        <fullName evidence="10">Putative transcription factor MYB-HB-like family</fullName>
    </submittedName>
</protein>
<dbReference type="GO" id="GO:1902806">
    <property type="term" value="P:regulation of cell cycle G1/S phase transition"/>
    <property type="evidence" value="ECO:0007669"/>
    <property type="project" value="UniProtKB-ARBA"/>
</dbReference>
<dbReference type="GO" id="GO:2000037">
    <property type="term" value="P:regulation of stomatal complex patterning"/>
    <property type="evidence" value="ECO:0007669"/>
    <property type="project" value="UniProtKB-ARBA"/>
</dbReference>
<evidence type="ECO:0000256" key="5">
    <source>
        <dbReference type="ARBA" id="ARBA00063045"/>
    </source>
</evidence>
<dbReference type="GO" id="GO:0009737">
    <property type="term" value="P:response to abscisic acid"/>
    <property type="evidence" value="ECO:0007669"/>
    <property type="project" value="UniProtKB-ARBA"/>
</dbReference>
<dbReference type="PANTHER" id="PTHR45614">
    <property type="entry name" value="MYB PROTEIN-RELATED"/>
    <property type="match status" value="1"/>
</dbReference>
<name>A0A072TSE8_MEDTR</name>
<dbReference type="PANTHER" id="PTHR45614:SF76">
    <property type="entry name" value="TRANSCRIPTION FACTOR MYB124"/>
    <property type="match status" value="1"/>
</dbReference>
<dbReference type="GO" id="GO:0010376">
    <property type="term" value="P:stomatal complex formation"/>
    <property type="evidence" value="ECO:0007669"/>
    <property type="project" value="UniProtKB-ARBA"/>
</dbReference>
<dbReference type="GO" id="GO:0009629">
    <property type="term" value="P:response to gravity"/>
    <property type="evidence" value="ECO:0007669"/>
    <property type="project" value="UniProtKB-ARBA"/>
</dbReference>
<reference evidence="13" key="4">
    <citation type="journal article" date="2018" name="Nat. Plants">
        <title>Whole-genome landscape of Medicago truncatula symbiotic genes.</title>
        <authorList>
            <person name="Pecrix Y."/>
            <person name="Staton S.E."/>
            <person name="Sallet E."/>
            <person name="Lelandais-Briere C."/>
            <person name="Moreau S."/>
            <person name="Carrere S."/>
            <person name="Blein T."/>
            <person name="Jardinaud M.F."/>
            <person name="Latrasse D."/>
            <person name="Zouine M."/>
            <person name="Zahm M."/>
            <person name="Kreplak J."/>
            <person name="Mayjonade B."/>
            <person name="Satge C."/>
            <person name="Perez M."/>
            <person name="Cauet S."/>
            <person name="Marande W."/>
            <person name="Chantry-Darmon C."/>
            <person name="Lopez-Roques C."/>
            <person name="Bouchez O."/>
            <person name="Berard A."/>
            <person name="Debelle F."/>
            <person name="Munos S."/>
            <person name="Bendahmane A."/>
            <person name="Berges H."/>
            <person name="Niebel A."/>
            <person name="Buitink J."/>
            <person name="Frugier F."/>
            <person name="Benhamed M."/>
            <person name="Crespi M."/>
            <person name="Gouzy J."/>
            <person name="Gamas P."/>
        </authorList>
    </citation>
    <scope>NUCLEOTIDE SEQUENCE [LARGE SCALE GENOMIC DNA]</scope>
    <source>
        <strain evidence="13">cv. Jemalong A17</strain>
    </source>
</reference>
<evidence type="ECO:0000313" key="9">
    <source>
        <dbReference type="EMBL" id="KEH19783.1"/>
    </source>
</evidence>
<dbReference type="GO" id="GO:1902584">
    <property type="term" value="P:positive regulation of response to water deprivation"/>
    <property type="evidence" value="ECO:0007669"/>
    <property type="project" value="UniProtKB-ARBA"/>
</dbReference>
<dbReference type="KEGG" id="mtr:25502747"/>
<dbReference type="AlphaFoldDB" id="A0A072TSE8"/>
<dbReference type="SMR" id="A0A072TSE8"/>
<dbReference type="GO" id="GO:1901333">
    <property type="term" value="P:positive regulation of lateral root development"/>
    <property type="evidence" value="ECO:0007669"/>
    <property type="project" value="UniProtKB-ARBA"/>
</dbReference>
<dbReference type="GO" id="GO:0010235">
    <property type="term" value="P:guard mother cell cytokinesis"/>
    <property type="evidence" value="ECO:0007669"/>
    <property type="project" value="UniProtKB-ARBA"/>
</dbReference>
<dbReference type="CDD" id="cd00167">
    <property type="entry name" value="SANT"/>
    <property type="match status" value="2"/>
</dbReference>
<dbReference type="EMBL" id="PSQE01000008">
    <property type="protein sequence ID" value="RHN41081.1"/>
    <property type="molecule type" value="Genomic_DNA"/>
</dbReference>
<dbReference type="EnsemblPlants" id="KEH19783">
    <property type="protein sequence ID" value="KEH19783"/>
    <property type="gene ID" value="MTR_8g468380"/>
</dbReference>
<reference evidence="11" key="3">
    <citation type="submission" date="2015-04" db="UniProtKB">
        <authorList>
            <consortium name="EnsemblPlants"/>
        </authorList>
    </citation>
    <scope>IDENTIFICATION</scope>
    <source>
        <strain evidence="11">cv. Jemalong A17</strain>
    </source>
</reference>
<dbReference type="InterPro" id="IPR009057">
    <property type="entry name" value="Homeodomain-like_sf"/>
</dbReference>
<reference evidence="10" key="5">
    <citation type="journal article" date="2018" name="Nat. Plants">
        <title>Whole-genome landscape of Medicago truncatula symbiotic genes.</title>
        <authorList>
            <person name="Pecrix Y."/>
            <person name="Gamas P."/>
            <person name="Carrere S."/>
        </authorList>
    </citation>
    <scope>NUCLEOTIDE SEQUENCE</scope>
    <source>
        <tissue evidence="10">Leaves</tissue>
    </source>
</reference>
<dbReference type="GO" id="GO:0009554">
    <property type="term" value="P:megasporogenesis"/>
    <property type="evidence" value="ECO:0007669"/>
    <property type="project" value="UniProtKB-ARBA"/>
</dbReference>
<dbReference type="GO" id="GO:0010444">
    <property type="term" value="P:guard mother cell differentiation"/>
    <property type="evidence" value="ECO:0007669"/>
    <property type="project" value="UniProtKB-ARBA"/>
</dbReference>
<dbReference type="InterPro" id="IPR017930">
    <property type="entry name" value="Myb_dom"/>
</dbReference>
<evidence type="ECO:0000256" key="4">
    <source>
        <dbReference type="ARBA" id="ARBA00023242"/>
    </source>
</evidence>
<dbReference type="Pfam" id="PF13921">
    <property type="entry name" value="Myb_DNA-bind_6"/>
    <property type="match status" value="1"/>
</dbReference>
<dbReference type="InterPro" id="IPR001005">
    <property type="entry name" value="SANT/Myb"/>
</dbReference>
<dbReference type="HOGENOM" id="CLU_018700_1_0_1"/>
<organism evidence="9 12">
    <name type="scientific">Medicago truncatula</name>
    <name type="common">Barrel medic</name>
    <name type="synonym">Medicago tribuloides</name>
    <dbReference type="NCBI Taxonomy" id="3880"/>
    <lineage>
        <taxon>Eukaryota</taxon>
        <taxon>Viridiplantae</taxon>
        <taxon>Streptophyta</taxon>
        <taxon>Embryophyta</taxon>
        <taxon>Tracheophyta</taxon>
        <taxon>Spermatophyta</taxon>
        <taxon>Magnoliopsida</taxon>
        <taxon>eudicotyledons</taxon>
        <taxon>Gunneridae</taxon>
        <taxon>Pentapetalae</taxon>
        <taxon>rosids</taxon>
        <taxon>fabids</taxon>
        <taxon>Fabales</taxon>
        <taxon>Fabaceae</taxon>
        <taxon>Papilionoideae</taxon>
        <taxon>50 kb inversion clade</taxon>
        <taxon>NPAAA clade</taxon>
        <taxon>Hologalegina</taxon>
        <taxon>IRL clade</taxon>
        <taxon>Trifolieae</taxon>
        <taxon>Medicago</taxon>
    </lineage>
</organism>
<feature type="compositionally biased region" description="Basic and acidic residues" evidence="6">
    <location>
        <begin position="281"/>
        <end position="297"/>
    </location>
</feature>
<feature type="region of interest" description="Disordered" evidence="6">
    <location>
        <begin position="281"/>
        <end position="305"/>
    </location>
</feature>
<comment type="subcellular location">
    <subcellularLocation>
        <location evidence="1">Nucleus</location>
    </subcellularLocation>
</comment>
<dbReference type="Proteomes" id="UP000002051">
    <property type="component" value="Chromosome 8"/>
</dbReference>
<feature type="domain" description="HTH myb-type" evidence="8">
    <location>
        <begin position="17"/>
        <end position="72"/>
    </location>
</feature>
<dbReference type="GO" id="GO:0032875">
    <property type="term" value="P:regulation of DNA endoreduplication"/>
    <property type="evidence" value="ECO:0007669"/>
    <property type="project" value="UniProtKB-ARBA"/>
</dbReference>
<evidence type="ECO:0000256" key="3">
    <source>
        <dbReference type="ARBA" id="ARBA00023125"/>
    </source>
</evidence>
<dbReference type="Gene3D" id="1.10.10.60">
    <property type="entry name" value="Homeodomain-like"/>
    <property type="match status" value="2"/>
</dbReference>
<evidence type="ECO:0000256" key="2">
    <source>
        <dbReference type="ARBA" id="ARBA00022737"/>
    </source>
</evidence>
<dbReference type="GO" id="GO:1901002">
    <property type="term" value="P:positive regulation of response to salt stress"/>
    <property type="evidence" value="ECO:0007669"/>
    <property type="project" value="UniProtKB-ARBA"/>
</dbReference>
<dbReference type="PROSITE" id="PS50090">
    <property type="entry name" value="MYB_LIKE"/>
    <property type="match status" value="2"/>
</dbReference>
<dbReference type="EMBL" id="CM001224">
    <property type="protein sequence ID" value="KEH19783.1"/>
    <property type="molecule type" value="Genomic_DNA"/>
</dbReference>
<evidence type="ECO:0000313" key="12">
    <source>
        <dbReference type="Proteomes" id="UP000002051"/>
    </source>
</evidence>
<dbReference type="SMART" id="SM00717">
    <property type="entry name" value="SANT"/>
    <property type="match status" value="2"/>
</dbReference>
<feature type="domain" description="HTH myb-type" evidence="8">
    <location>
        <begin position="73"/>
        <end position="123"/>
    </location>
</feature>
<reference evidence="9 12" key="2">
    <citation type="journal article" date="2014" name="BMC Genomics">
        <title>An improved genome release (version Mt4.0) for the model legume Medicago truncatula.</title>
        <authorList>
            <person name="Tang H."/>
            <person name="Krishnakumar V."/>
            <person name="Bidwell S."/>
            <person name="Rosen B."/>
            <person name="Chan A."/>
            <person name="Zhou S."/>
            <person name="Gentzbittel L."/>
            <person name="Childs K.L."/>
            <person name="Yandell M."/>
            <person name="Gundlach H."/>
            <person name="Mayer K.F."/>
            <person name="Schwartz D.C."/>
            <person name="Town C.D."/>
        </authorList>
    </citation>
    <scope>GENOME REANNOTATION</scope>
    <source>
        <strain evidence="9">A17</strain>
        <strain evidence="11 12">cv. Jemalong A17</strain>
    </source>
</reference>
<evidence type="ECO:0000313" key="13">
    <source>
        <dbReference type="Proteomes" id="UP000265566"/>
    </source>
</evidence>
<evidence type="ECO:0000259" key="8">
    <source>
        <dbReference type="PROSITE" id="PS51294"/>
    </source>
</evidence>
<reference evidence="9 12" key="1">
    <citation type="journal article" date="2011" name="Nature">
        <title>The Medicago genome provides insight into the evolution of rhizobial symbioses.</title>
        <authorList>
            <person name="Young N.D."/>
            <person name="Debelle F."/>
            <person name="Oldroyd G.E."/>
            <person name="Geurts R."/>
            <person name="Cannon S.B."/>
            <person name="Udvardi M.K."/>
            <person name="Benedito V.A."/>
            <person name="Mayer K.F."/>
            <person name="Gouzy J."/>
            <person name="Schoof H."/>
            <person name="Van de Peer Y."/>
            <person name="Proost S."/>
            <person name="Cook D.R."/>
            <person name="Meyers B.C."/>
            <person name="Spannagl M."/>
            <person name="Cheung F."/>
            <person name="De Mita S."/>
            <person name="Krishnakumar V."/>
            <person name="Gundlach H."/>
            <person name="Zhou S."/>
            <person name="Mudge J."/>
            <person name="Bharti A.K."/>
            <person name="Murray J.D."/>
            <person name="Naoumkina M.A."/>
            <person name="Rosen B."/>
            <person name="Silverstein K.A."/>
            <person name="Tang H."/>
            <person name="Rombauts S."/>
            <person name="Zhao P.X."/>
            <person name="Zhou P."/>
            <person name="Barbe V."/>
            <person name="Bardou P."/>
            <person name="Bechner M."/>
            <person name="Bellec A."/>
            <person name="Berger A."/>
            <person name="Berges H."/>
            <person name="Bidwell S."/>
            <person name="Bisseling T."/>
            <person name="Choisne N."/>
            <person name="Couloux A."/>
            <person name="Denny R."/>
            <person name="Deshpande S."/>
            <person name="Dai X."/>
            <person name="Doyle J.J."/>
            <person name="Dudez A.M."/>
            <person name="Farmer A.D."/>
            <person name="Fouteau S."/>
            <person name="Franken C."/>
            <person name="Gibelin C."/>
            <person name="Gish J."/>
            <person name="Goldstein S."/>
            <person name="Gonzalez A.J."/>
            <person name="Green P.J."/>
            <person name="Hallab A."/>
            <person name="Hartog M."/>
            <person name="Hua A."/>
            <person name="Humphray S.J."/>
            <person name="Jeong D.H."/>
            <person name="Jing Y."/>
            <person name="Jocker A."/>
            <person name="Kenton S.M."/>
            <person name="Kim D.J."/>
            <person name="Klee K."/>
            <person name="Lai H."/>
            <person name="Lang C."/>
            <person name="Lin S."/>
            <person name="Macmil S.L."/>
            <person name="Magdelenat G."/>
            <person name="Matthews L."/>
            <person name="McCorrison J."/>
            <person name="Monaghan E.L."/>
            <person name="Mun J.H."/>
            <person name="Najar F.Z."/>
            <person name="Nicholson C."/>
            <person name="Noirot C."/>
            <person name="O'Bleness M."/>
            <person name="Paule C.R."/>
            <person name="Poulain J."/>
            <person name="Prion F."/>
            <person name="Qin B."/>
            <person name="Qu C."/>
            <person name="Retzel E.F."/>
            <person name="Riddle C."/>
            <person name="Sallet E."/>
            <person name="Samain S."/>
            <person name="Samson N."/>
            <person name="Sanders I."/>
            <person name="Saurat O."/>
            <person name="Scarpelli C."/>
            <person name="Schiex T."/>
            <person name="Segurens B."/>
            <person name="Severin A.J."/>
            <person name="Sherrier D.J."/>
            <person name="Shi R."/>
            <person name="Sims S."/>
            <person name="Singer S.R."/>
            <person name="Sinharoy S."/>
            <person name="Sterck L."/>
            <person name="Viollet A."/>
            <person name="Wang B.B."/>
            <person name="Wang K."/>
            <person name="Wang M."/>
            <person name="Wang X."/>
            <person name="Warfsmann J."/>
            <person name="Weissenbach J."/>
            <person name="White D.D."/>
            <person name="White J.D."/>
            <person name="Wiley G.B."/>
            <person name="Wincker P."/>
            <person name="Xing Y."/>
            <person name="Yang L."/>
            <person name="Yao Z."/>
            <person name="Ying F."/>
            <person name="Zhai J."/>
            <person name="Zhou L."/>
            <person name="Zuber A."/>
            <person name="Denarie J."/>
            <person name="Dixon R.A."/>
            <person name="May G.D."/>
            <person name="Schwartz D.C."/>
            <person name="Rogers J."/>
            <person name="Quetier F."/>
            <person name="Town C.D."/>
            <person name="Roe B.A."/>
        </authorList>
    </citation>
    <scope>NUCLEOTIDE SEQUENCE [LARGE SCALE GENOMIC DNA]</scope>
    <source>
        <strain evidence="9">A17</strain>
        <strain evidence="11 12">cv. Jemalong A17</strain>
    </source>
</reference>
<dbReference type="GO" id="GO:0000981">
    <property type="term" value="F:DNA-binding transcription factor activity, RNA polymerase II-specific"/>
    <property type="evidence" value="ECO:0000318"/>
    <property type="project" value="GO_Central"/>
</dbReference>
<dbReference type="GO" id="GO:0006355">
    <property type="term" value="P:regulation of DNA-templated transcription"/>
    <property type="evidence" value="ECO:0000318"/>
    <property type="project" value="GO_Central"/>
</dbReference>
<proteinExistence type="predicted"/>
<feature type="domain" description="Myb-like" evidence="7">
    <location>
        <begin position="25"/>
        <end position="68"/>
    </location>
</feature>
<gene>
    <name evidence="11" type="primary">25502747</name>
    <name evidence="9" type="ordered locus">MTR_8g468380</name>
    <name evidence="10" type="ORF">MtrunA17_Chr8g0362231</name>
</gene>
<feature type="region of interest" description="Disordered" evidence="6">
    <location>
        <begin position="199"/>
        <end position="222"/>
    </location>
</feature>
<keyword evidence="4" id="KW-0539">Nucleus</keyword>
<sequence length="436" mass="49390">MDTKKEKQQGNQESSTKKERHIVTWTQEEDDILREQIGNHGTENWATIASKFKDKTTRQCRRRWYTYLNVNFKKGGWTPDEDILLCEAQKIFGNRWTEIAKVVSGRTDNAVKNRFSTLHKKRGKNDIDSNSKRNISYQGYNTDAMSESAMPVKRTRTAHIPDDAKMINIGDRSHLRNAISINQQPRAPLAELAQQSNNVNNFPDRHHVSNDKFNSSGRNNKYELKKDDPKISALIQIIDSENMERVWKPLLEFLSQTDIIGEKIAVLQLVSHTVKEFKSSNERGHSRLRQIKPDKDCSGSSEYSTGLTLQHKSTCTGDNLESALNQDTGTEIQATQLGVKKEVCEGVKEVLSTGKVEQDTIPNCDEQIIASPRMECSPLQVTPIFRSLAEGIPTPEFTDSEKSFLRKTLGVESPSISTNVNPYKPPPCVRALQYNP</sequence>
<keyword evidence="12" id="KW-1185">Reference proteome</keyword>
<evidence type="ECO:0000313" key="10">
    <source>
        <dbReference type="EMBL" id="RHN41081.1"/>
    </source>
</evidence>
<dbReference type="GO" id="GO:0048364">
    <property type="term" value="P:root development"/>
    <property type="evidence" value="ECO:0007669"/>
    <property type="project" value="UniProtKB-ARBA"/>
</dbReference>
<evidence type="ECO:0000256" key="6">
    <source>
        <dbReference type="SAM" id="MobiDB-lite"/>
    </source>
</evidence>
<dbReference type="GO" id="GO:0005634">
    <property type="term" value="C:nucleus"/>
    <property type="evidence" value="ECO:0000318"/>
    <property type="project" value="GO_Central"/>
</dbReference>
<dbReference type="GO" id="GO:0050891">
    <property type="term" value="P:multicellular organismal-level water homeostasis"/>
    <property type="evidence" value="ECO:0007669"/>
    <property type="project" value="UniProtKB-ARBA"/>
</dbReference>
<keyword evidence="2" id="KW-0677">Repeat</keyword>
<comment type="subunit">
    <text evidence="5">Interacts with RBR1.</text>
</comment>
<keyword evidence="3" id="KW-0238">DNA-binding</keyword>
<dbReference type="GO" id="GO:0010052">
    <property type="term" value="P:guard cell differentiation"/>
    <property type="evidence" value="ECO:0007669"/>
    <property type="project" value="UniProtKB-ARBA"/>
</dbReference>
<accession>A0A072TSE8</accession>